<dbReference type="PANTHER" id="PTHR36707">
    <property type="entry name" value="T20M3.17 PROTEIN"/>
    <property type="match status" value="1"/>
</dbReference>
<protein>
    <submittedName>
        <fullName evidence="2">Uncharacterized protein</fullName>
    </submittedName>
</protein>
<dbReference type="Proteomes" id="UP001172457">
    <property type="component" value="Chromosome 3"/>
</dbReference>
<organism evidence="2 3">
    <name type="scientific">Centaurea solstitialis</name>
    <name type="common">yellow star-thistle</name>
    <dbReference type="NCBI Taxonomy" id="347529"/>
    <lineage>
        <taxon>Eukaryota</taxon>
        <taxon>Viridiplantae</taxon>
        <taxon>Streptophyta</taxon>
        <taxon>Embryophyta</taxon>
        <taxon>Tracheophyta</taxon>
        <taxon>Spermatophyta</taxon>
        <taxon>Magnoliopsida</taxon>
        <taxon>eudicotyledons</taxon>
        <taxon>Gunneridae</taxon>
        <taxon>Pentapetalae</taxon>
        <taxon>asterids</taxon>
        <taxon>campanulids</taxon>
        <taxon>Asterales</taxon>
        <taxon>Asteraceae</taxon>
        <taxon>Carduoideae</taxon>
        <taxon>Cardueae</taxon>
        <taxon>Centaureinae</taxon>
        <taxon>Centaurea</taxon>
    </lineage>
</organism>
<gene>
    <name evidence="2" type="ORF">OSB04_010028</name>
</gene>
<proteinExistence type="predicted"/>
<name>A0AA38T8F3_9ASTR</name>
<dbReference type="PANTHER" id="PTHR36707:SF1">
    <property type="entry name" value="T20M3.17 PROTEIN"/>
    <property type="match status" value="1"/>
</dbReference>
<comment type="caution">
    <text evidence="2">The sequence shown here is derived from an EMBL/GenBank/DDBJ whole genome shotgun (WGS) entry which is preliminary data.</text>
</comment>
<dbReference type="AlphaFoldDB" id="A0AA38T8F3"/>
<feature type="region of interest" description="Disordered" evidence="1">
    <location>
        <begin position="181"/>
        <end position="202"/>
    </location>
</feature>
<keyword evidence="3" id="KW-1185">Reference proteome</keyword>
<evidence type="ECO:0000256" key="1">
    <source>
        <dbReference type="SAM" id="MobiDB-lite"/>
    </source>
</evidence>
<sequence length="500" mass="56960">MVLKGRLSISLEETGGLNFRKPELLKSGSNDRCRKSYRRRIREMDPVCRPLFKTSNEQDEVEDGEFADTLRKAELLDHYNCIWLSSDGASSPTSCSLDDGLFGPMDLKIDAWLISLLSTPSSSPRSAELLSTEATFFDGSRVNPIEEASLVLDQRKIAEKDVAFREDLEEEEDEVISWLETSIKNESQDTDEDAESSYGRSSVKDSTELNEFYFLLSKCTLDKRASEFSTPVTKTKSYQLSTSSVSSITDSSDDWSSDYSSEVVDLEEIGIDKPLFWPSDWESDWSSDTKSDFFPMSPRKSIRKDGNSPKTSHRSLNPRVPNGEGKPYLANAQNPRHKTHRFAKISSFPHLVFLRLPMPVTNTRYFLHLPMTLQKSHRFSGQPVIPPIGIRILNGIPSLCLHEKTFTKLMSQTPLQIFRLRARNAKRIQTKLQPKARVQRLEKHGIRLMLRPRESRVRRENRSVKHKIVLEDLLLVEKLNVEGGAIEEVLGLKNLMGMKD</sequence>
<evidence type="ECO:0000313" key="3">
    <source>
        <dbReference type="Proteomes" id="UP001172457"/>
    </source>
</evidence>
<evidence type="ECO:0000313" key="2">
    <source>
        <dbReference type="EMBL" id="KAJ9555414.1"/>
    </source>
</evidence>
<reference evidence="2" key="1">
    <citation type="submission" date="2023-03" db="EMBL/GenBank/DDBJ databases">
        <title>Chromosome-scale reference genome and RAD-based genetic map of yellow starthistle (Centaurea solstitialis) reveal putative structural variation and QTLs associated with invader traits.</title>
        <authorList>
            <person name="Reatini B."/>
            <person name="Cang F.A."/>
            <person name="Jiang Q."/>
            <person name="Mckibben M.T.W."/>
            <person name="Barker M.S."/>
            <person name="Rieseberg L.H."/>
            <person name="Dlugosch K.M."/>
        </authorList>
    </citation>
    <scope>NUCLEOTIDE SEQUENCE</scope>
    <source>
        <strain evidence="2">CAN-66</strain>
        <tissue evidence="2">Leaf</tissue>
    </source>
</reference>
<dbReference type="EMBL" id="JARYMX010000003">
    <property type="protein sequence ID" value="KAJ9555414.1"/>
    <property type="molecule type" value="Genomic_DNA"/>
</dbReference>
<feature type="region of interest" description="Disordered" evidence="1">
    <location>
        <begin position="296"/>
        <end position="325"/>
    </location>
</feature>
<accession>A0AA38T8F3</accession>